<accession>A0ABM0GNB5</accession>
<keyword evidence="2" id="KW-0472">Membrane</keyword>
<evidence type="ECO:0000313" key="4">
    <source>
        <dbReference type="RefSeq" id="XP_002733741.1"/>
    </source>
</evidence>
<feature type="transmembrane region" description="Helical" evidence="2">
    <location>
        <begin position="6"/>
        <end position="28"/>
    </location>
</feature>
<feature type="compositionally biased region" description="Acidic residues" evidence="1">
    <location>
        <begin position="45"/>
        <end position="56"/>
    </location>
</feature>
<feature type="region of interest" description="Disordered" evidence="1">
    <location>
        <begin position="33"/>
        <end position="56"/>
    </location>
</feature>
<dbReference type="GeneID" id="100373960"/>
<name>A0ABM0GNB5_SACKO</name>
<evidence type="ECO:0000313" key="3">
    <source>
        <dbReference type="Proteomes" id="UP000694865"/>
    </source>
</evidence>
<gene>
    <name evidence="4" type="primary">LOC100373960</name>
</gene>
<dbReference type="RefSeq" id="XP_002733741.1">
    <property type="nucleotide sequence ID" value="XM_002733695.2"/>
</dbReference>
<keyword evidence="3" id="KW-1185">Reference proteome</keyword>
<sequence>MQTTPTTLMAMLLVFTVVVCTCISVPIHGQRRHLDSDRYTNSEDASNDDDQNESGDVEYLAKHLLEKIQENKAEDDKRGKVNRRYKALPDSAFGVRAWNEARPLPDSDFMVI</sequence>
<dbReference type="Proteomes" id="UP000694865">
    <property type="component" value="Unplaced"/>
</dbReference>
<organism evidence="3 4">
    <name type="scientific">Saccoglossus kowalevskii</name>
    <name type="common">Acorn worm</name>
    <dbReference type="NCBI Taxonomy" id="10224"/>
    <lineage>
        <taxon>Eukaryota</taxon>
        <taxon>Metazoa</taxon>
        <taxon>Hemichordata</taxon>
        <taxon>Enteropneusta</taxon>
        <taxon>Harrimaniidae</taxon>
        <taxon>Saccoglossus</taxon>
    </lineage>
</organism>
<evidence type="ECO:0000256" key="2">
    <source>
        <dbReference type="SAM" id="Phobius"/>
    </source>
</evidence>
<evidence type="ECO:0000256" key="1">
    <source>
        <dbReference type="SAM" id="MobiDB-lite"/>
    </source>
</evidence>
<reference evidence="4" key="1">
    <citation type="submission" date="2025-08" db="UniProtKB">
        <authorList>
            <consortium name="RefSeq"/>
        </authorList>
    </citation>
    <scope>IDENTIFICATION</scope>
    <source>
        <tissue evidence="4">Testes</tissue>
    </source>
</reference>
<proteinExistence type="predicted"/>
<keyword evidence="2" id="KW-0812">Transmembrane</keyword>
<keyword evidence="2" id="KW-1133">Transmembrane helix</keyword>
<protein>
    <submittedName>
        <fullName evidence="4">Uncharacterized protein LOC100373960</fullName>
    </submittedName>
</protein>